<dbReference type="GO" id="GO:0005576">
    <property type="term" value="C:extracellular region"/>
    <property type="evidence" value="ECO:0007669"/>
    <property type="project" value="TreeGrafter"/>
</dbReference>
<dbReference type="InterPro" id="IPR013783">
    <property type="entry name" value="Ig-like_fold"/>
</dbReference>
<dbReference type="Pfam" id="PF23106">
    <property type="entry name" value="EGF_Teneurin"/>
    <property type="match status" value="5"/>
</dbReference>
<dbReference type="Pfam" id="PF26129">
    <property type="entry name" value="Vwde"/>
    <property type="match status" value="7"/>
</dbReference>
<dbReference type="Pfam" id="PF00094">
    <property type="entry name" value="VWD"/>
    <property type="match status" value="6"/>
</dbReference>
<feature type="domain" description="VWFD" evidence="6">
    <location>
        <begin position="5655"/>
        <end position="5845"/>
    </location>
</feature>
<dbReference type="Pfam" id="PF25776">
    <property type="entry name" value="Ig_VWDE"/>
    <property type="match status" value="1"/>
</dbReference>
<evidence type="ECO:0000313" key="8">
    <source>
        <dbReference type="Proteomes" id="UP000030746"/>
    </source>
</evidence>
<dbReference type="EMBL" id="KB202823">
    <property type="protein sequence ID" value="ESO87790.1"/>
    <property type="molecule type" value="Genomic_DNA"/>
</dbReference>
<dbReference type="Gene3D" id="2.60.40.10">
    <property type="entry name" value="Immunoglobulins"/>
    <property type="match status" value="1"/>
</dbReference>
<dbReference type="InterPro" id="IPR057885">
    <property type="entry name" value="Ig_VWDE"/>
</dbReference>
<name>V3ZYS4_LOTGI</name>
<evidence type="ECO:0000256" key="1">
    <source>
        <dbReference type="ARBA" id="ARBA00022729"/>
    </source>
</evidence>
<keyword evidence="5" id="KW-0472">Membrane</keyword>
<keyword evidence="2" id="KW-1015">Disulfide bond</keyword>
<accession>V3ZYS4</accession>
<dbReference type="STRING" id="225164.V3ZYS4"/>
<dbReference type="SMART" id="SM00216">
    <property type="entry name" value="VWD"/>
    <property type="match status" value="6"/>
</dbReference>
<dbReference type="InterPro" id="IPR041161">
    <property type="entry name" value="EGF_Tenascin"/>
</dbReference>
<dbReference type="Gene3D" id="2.60.120.260">
    <property type="entry name" value="Galactose-binding domain-like"/>
    <property type="match status" value="1"/>
</dbReference>
<dbReference type="SMART" id="SM00181">
    <property type="entry name" value="EGF"/>
    <property type="match status" value="8"/>
</dbReference>
<dbReference type="InterPro" id="IPR001846">
    <property type="entry name" value="VWF_type-D"/>
</dbReference>
<dbReference type="PANTHER" id="PTHR14949:SF54">
    <property type="entry name" value="VWFD DOMAIN-CONTAINING PROTEIN"/>
    <property type="match status" value="1"/>
</dbReference>
<evidence type="ECO:0000256" key="5">
    <source>
        <dbReference type="SAM" id="Phobius"/>
    </source>
</evidence>
<proteinExistence type="predicted"/>
<keyword evidence="1" id="KW-0732">Signal</keyword>
<dbReference type="CTD" id="20249647"/>
<dbReference type="SUPFAM" id="SSF49899">
    <property type="entry name" value="Concanavalin A-like lectins/glucanases"/>
    <property type="match status" value="3"/>
</dbReference>
<feature type="transmembrane region" description="Helical" evidence="5">
    <location>
        <begin position="7470"/>
        <end position="7493"/>
    </location>
</feature>
<dbReference type="PROSITE" id="PS00022">
    <property type="entry name" value="EGF_1"/>
    <property type="match status" value="4"/>
</dbReference>
<dbReference type="GO" id="GO:0009986">
    <property type="term" value="C:cell surface"/>
    <property type="evidence" value="ECO:0007669"/>
    <property type="project" value="TreeGrafter"/>
</dbReference>
<dbReference type="GO" id="GO:0005102">
    <property type="term" value="F:signaling receptor binding"/>
    <property type="evidence" value="ECO:0007669"/>
    <property type="project" value="TreeGrafter"/>
</dbReference>
<feature type="compositionally biased region" description="Polar residues" evidence="4">
    <location>
        <begin position="6480"/>
        <end position="6514"/>
    </location>
</feature>
<evidence type="ECO:0000259" key="6">
    <source>
        <dbReference type="PROSITE" id="PS51233"/>
    </source>
</evidence>
<feature type="domain" description="VWFD" evidence="6">
    <location>
        <begin position="6883"/>
        <end position="7067"/>
    </location>
</feature>
<dbReference type="HOGENOM" id="CLU_222701_0_0_1"/>
<feature type="compositionally biased region" description="Low complexity" evidence="4">
    <location>
        <begin position="6439"/>
        <end position="6454"/>
    </location>
</feature>
<dbReference type="PROSITE" id="PS01186">
    <property type="entry name" value="EGF_2"/>
    <property type="match status" value="4"/>
</dbReference>
<keyword evidence="3" id="KW-0325">Glycoprotein</keyword>
<dbReference type="GeneID" id="20249647"/>
<keyword evidence="8" id="KW-1185">Reference proteome</keyword>
<dbReference type="KEGG" id="lgi:LOTGIDRAFT_234824"/>
<evidence type="ECO:0000256" key="3">
    <source>
        <dbReference type="ARBA" id="ARBA00023180"/>
    </source>
</evidence>
<keyword evidence="5" id="KW-1133">Transmembrane helix</keyword>
<gene>
    <name evidence="7" type="ORF">LOTGIDRAFT_234824</name>
</gene>
<dbReference type="Pfam" id="PF18720">
    <property type="entry name" value="EGF_Tenascin"/>
    <property type="match status" value="1"/>
</dbReference>
<protein>
    <recommendedName>
        <fullName evidence="6">VWFD domain-containing protein</fullName>
    </recommendedName>
</protein>
<dbReference type="Gene3D" id="2.10.25.10">
    <property type="entry name" value="Laminin"/>
    <property type="match status" value="7"/>
</dbReference>
<feature type="region of interest" description="Disordered" evidence="4">
    <location>
        <begin position="6434"/>
        <end position="6646"/>
    </location>
</feature>
<dbReference type="OMA" id="ASMTMPM"/>
<organism evidence="7 8">
    <name type="scientific">Lottia gigantea</name>
    <name type="common">Giant owl limpet</name>
    <dbReference type="NCBI Taxonomy" id="225164"/>
    <lineage>
        <taxon>Eukaryota</taxon>
        <taxon>Metazoa</taxon>
        <taxon>Spiralia</taxon>
        <taxon>Lophotrochozoa</taxon>
        <taxon>Mollusca</taxon>
        <taxon>Gastropoda</taxon>
        <taxon>Patellogastropoda</taxon>
        <taxon>Lottioidea</taxon>
        <taxon>Lottiidae</taxon>
        <taxon>Lottia</taxon>
    </lineage>
</organism>
<dbReference type="Proteomes" id="UP000030746">
    <property type="component" value="Unassembled WGS sequence"/>
</dbReference>
<dbReference type="RefSeq" id="XP_009061401.1">
    <property type="nucleotide sequence ID" value="XM_009063153.1"/>
</dbReference>
<dbReference type="PROSITE" id="PS51233">
    <property type="entry name" value="VWFD"/>
    <property type="match status" value="6"/>
</dbReference>
<dbReference type="PANTHER" id="PTHR14949">
    <property type="entry name" value="EGF-LIKE-DOMAIN, MULTIPLE 7, 8"/>
    <property type="match status" value="1"/>
</dbReference>
<feature type="domain" description="VWFD" evidence="6">
    <location>
        <begin position="630"/>
        <end position="825"/>
    </location>
</feature>
<feature type="domain" description="VWFD" evidence="6">
    <location>
        <begin position="1553"/>
        <end position="1739"/>
    </location>
</feature>
<dbReference type="InterPro" id="IPR000742">
    <property type="entry name" value="EGF"/>
</dbReference>
<reference evidence="7 8" key="1">
    <citation type="journal article" date="2013" name="Nature">
        <title>Insights into bilaterian evolution from three spiralian genomes.</title>
        <authorList>
            <person name="Simakov O."/>
            <person name="Marletaz F."/>
            <person name="Cho S.J."/>
            <person name="Edsinger-Gonzales E."/>
            <person name="Havlak P."/>
            <person name="Hellsten U."/>
            <person name="Kuo D.H."/>
            <person name="Larsson T."/>
            <person name="Lv J."/>
            <person name="Arendt D."/>
            <person name="Savage R."/>
            <person name="Osoegawa K."/>
            <person name="de Jong P."/>
            <person name="Grimwood J."/>
            <person name="Chapman J.A."/>
            <person name="Shapiro H."/>
            <person name="Aerts A."/>
            <person name="Otillar R.P."/>
            <person name="Terry A.Y."/>
            <person name="Boore J.L."/>
            <person name="Grigoriev I.V."/>
            <person name="Lindberg D.R."/>
            <person name="Seaver E.C."/>
            <person name="Weisblat D.A."/>
            <person name="Putnam N.H."/>
            <person name="Rokhsar D.S."/>
        </authorList>
    </citation>
    <scope>NUCLEOTIDE SEQUENCE [LARGE SCALE GENOMIC DNA]</scope>
</reference>
<dbReference type="OrthoDB" id="382013at2759"/>
<keyword evidence="5" id="KW-0812">Transmembrane</keyword>
<dbReference type="InterPro" id="IPR058727">
    <property type="entry name" value="Helical_Vwde"/>
</dbReference>
<sequence>MDKCYCLYRVKEAESHYSGICEELESNNKQLVYCKCLPSGPECSPYNDIVSCYQDDDIELSITDGTDVTKLFLQEAISPLGCTVDTKKVIFEYEVSTFPTPLGKTEDDAREYCFNYIVSTSIGGSCYEIGLLDAEIERTLQSCIIDIKITDDLTWAENALTNFVEQCLSLYSRDVTLWSRGRVDFIVTEICPNLCSGNGYCSQGACKCNEGYIGADCSVNKTVAPSIKFTTGNQCDLKVNECKSIGILGGPFIISDNLTCIVTKLQYDGEYNYVSTGVTVTTQTIFFTYEYIQCKLPSKGSYEISVTNNGLLVSTVQTYKVYDTRCFECSADGCKLKDKYCYIDDTCYKIGDTSDENDNLLCDPQRNITSWTNRQSFTDIGVIPTLKTSYNKTEPMFNFVCDWSSYVDNDTTLTIFTQWFVDDVQITEVEIERNVTMDTLPRSSIDSLDYGTKVFCGLVACITTDCNNTRSPLVKSEDFIVEIQVITKSTLKIKEGEDGKVFRVKSTFPPSILCPETKPDCSIQLKYHIPSDAKDIYCPSSKQIMPQAVIEQVKGDNSTVPACGIFLTEENWMTQFTISVRATVDLKKDKNQKRKVMISTEIPSRNSTVTFVTYQIGQINLEIEDNDKGSTCSSVNDPHITTFDGRYYNNFFLGEFILYRHVKFSYAVHAFYRPCSSNNKRKGASCNCAVAVKVDDDVVIIDKCGPKKDYNRKHPVTVTLYKNGEVTPGFQVIQYNKGRKYTIMLPSGMIVSVKVNGRNINLFVQASSVDFKQTEGLCGTYDNDKDNDYLTPDGKYLSLKGKFPDDFSKLWRVNKKDSIYGGVCASTELSRQTATTYCTCGQGGDISCAGNGFVRGCFDSLKKRKRGTDVTDYLISQSYTRTTNCDTQPDTIFVFDYMIHDVINLYCTDVTDYLISQSYTRTTNCDTQPNTIFVFDCMIHDIIYLYCTDVTDYLISQSYTRTTNCDTQPNTIFVFDYMIHDIINLYCTDVTDYLISQSYTRTTNCDTQPDTIFEYDETYIHKIPTWPSGEYTLETATEFCQKYVLQSQVGNVCTSKIPALNTFSSVQACIEDIQVFGDTSFAQTALESLKLQCTIVIEINIEFWITINGVITIDPEIDDIICPFDCNGQGTCKKGECECNRGFVGDDCSIDLNIPPSVFIPLSPIYCNTANKPCTTQVLIYGENFYDSNDLVCQIRQIQISSTELTISKSSVSVKATFINLNTIQCELPSLISYAVKISNDGVTFSDDVNILMINTDCVKCDSLDSCRIMPDMCYINGKCYNIDGVSEKDVNMFCIPSKTQMAFSPKPDYPSVKKPTLKIVDLEESPYQQLLCEFDRVDSRDLQYLVYWYTSSETIVDNGPFTSVKNISTTTAESFTSFNYGEMVHCGVTVCYTLDCDNTRSPVVNSTIITATVQVKETNITIIEGQKAQMVHVHSPFSPGFFCGNMSAWKSCRYVLTTKIEIAEELICGNMVVNQAVFGESIDKVPCSLGITWQNYKEPLAIPVKATVDSLRDGDQTRKLKISVKLHKDEEVLEEVTLESVELTIKDNDKKALCNIANYPYITTFDGTSYKHFMEGEFIVYKHKTMPFEVHGLFSQCKENLPCSCGVVIKSHDDVIVLDKCKMADAGHRPLSVQVYKNGDFAEGTKIVRYSSGHKYKVFLPTGTTVTVIAEKQHISYWIQASTYDYQQTMGLCGSYDNENSNDLMLADNTQTTDTSGTPRKFSRSWRTDMSLYYGYCPNGEDKKMMMEMPVYCKCNENQNEICQAQLDVTRCTGSDDKSLTGILRGDDVTDQYVKLSMKPKQCSCNLREPPLMFKYDVDYVYIDAGWPTDAPITEADVRKPSFKETLFNTTVYKQCMKVTGIQLNYKTAFESCIERIKMFGYEKSLPWCSHVQFNVIYECLYEVTTNVELWVNSKPPAIILNIVCPNNCNMKGTCVEGVCVCEKEYGGVDCSIDTSQPPTVTDVLSGSLCDAATNKDCQSVYITGSGFIDNGTLTCHIQAIQVNGQYDKELNQTEMPAKFISGEMVKCELPAMSNVNISISNNGVLMSENAVDYIIYNPTCEMCNTTVCTPRDDICTIREKCYECGQIFRDDPTKVCRPSLNNTEWTAIKEEDIDIQRYQVDNIDADTLSTLSGNFDIKGKPTLVEGFGGGKAIRVNIADDKLTMKDNHPVLSDLQNCSLGFRLKFYLKFESFCEDTLILHTDGGAANGMGMSVSYRWGQLYFTVTTEDKEWTIASSFKLIDKFVEFELNWEKGWGMELKAMDTVWMMREHCKRKTSGLTKGPLTIGGLMSAPEKCNGHFVFGGLEISNVPILVLDAMDIITDVPVLLQKPTLSISFDDIMDGGDIETLEAKFKCEFERLERSDVEYTVKWYIDDEEVKNVSLTKESEDYMMESSYKKWTYGIKTYCMVTPCYKFDCKKYEGPAQASNVITAEILVKEEKLELSEGQSVMVHVHSTVPPHMLCPVGRPDVAKGTATVNSQLGEFDGKQQICPGDNPLIQAVLGYTQNDSPCRYQITDSNWNKPLEIPVRATVDGVLDGAVNGMLKISTVINCDGMTDKIEKDFKPIQIKIEDNDSELLCESINGPHINTFSGITFNNFFEGEFVLYKHTKMPYEVHGLYKKCNAFASCNCGVTVKVDDDVLVVDNCTPEKGLPALVTLYKNEELTPGFLVLRYEDGAKLEIVLPSGTTVTVRVESNPVLPNYLNVWIKPSPLDIQQTEDICGSSIKATVAPFWGVDLSRESNGLCGVYSPVKKENEETLKLPDGKYFTQRNINLFTVAWRVTKEMRLYNGYCPEETVETEIVKYCSCQNTDKPCETDTFNINCRPPKTVNEVITYADITEELVKLSIEPVKCVTPGEEKEIDYDDNFMAKVPEWPTPGGLEYEDVRKICQQAININQASQGCISLPGFNIKKLLEWCIADIQPTDNKIWADILVVNVKEECRHRITIKISIWITITGTITIPDIFANICPKDCSGNGNCVRGICVCKDGFSGKACSIDTNKPPELTGIKGGLACDFGANDCSEVTIFGKGFIKGNDLTCHYTALDMNLVKKRFEETNDVFTTKAVFISSQSVVCRSPRNEAFIISVSNDGTKLSKSIYYIAYDPICMLCNNKGCYVNDDICVIDGKCYKDGFTNPTDRSQVCQPKKSVNDWQLLKVTDVTIQRFRFIRIIGNILITSQFNFTVFGNPNFLPGPQGGNALVLDGIKQYLDFGDYQNTCLFDLGQCRYGLSISFNLQIRKFVNKMQILNNDAINMWWEGNRLYLQVRLENRVWTVKPKFHKRITSYVNIKFSWSFQQGIKIFFDGKNVAYSKKYKRLRKLPKIFKKFLIGRSVDGKRFGSFYLADWSVIFAVDEIIQKFDINVELPKFETRPIVEMTVHNETKQVSFDCKFKELTKSNLKYSIKWYLNTKVLSEETVNIVDGFGTSQLTEDQFENLELNDQIYCAVSACVENNCEETKGPERNSLPIIAHVKILTEKVTVYEGSMFNYIEITATVPPRLFCLAQDRERSCRLLVRTLLSRERREVKCQTGEEIVQAVFGVAHVDDKMPPCAYSITMDNWMTNLRIPIKGTIDQLKDRDQKREVKITVDVYASELIFQSVIIGEVELTIKDRDRTSMCKTYGDPHIYSFDNTRHNNFYEGEFLMYKHKTLPYEVHTFQRDCGGRVKVSCNCAVAIKSGDDVIVMDRCGPKRQGRGRFIPLEPRIYLNGELTPGTKIFRYRGGRKFEVVLPTGTRVKVVHGKSGFSAYLRIYVKASSIDYMNVEGFCGPFDDDKSNDLMLADGTLYPGRSKHPDSFIVSWRVSKSESLYYGTCPEEEVDAIVDETKYCQCLEDSEAVCDAGLDIGPCTAKTSRRRATDITNSLVVSARDVQHCLRINQIEWEFTLTYTAIVISWPTPSGITLDIAVSICRNFIINTGIYEKCKNFIDLDAALLSCVEDIQILDDKKEVTGTLFDDVFLTCMTSVEIDVSLWITVEGGLIIPPPAITDKLCPDDCNGHGKCDQGVCKCDKDWLGTACDVNAKEPPTLISISGNEFCDNQRFNCFSVTVFGLDFAEVDTLKCQLVKDGETIVVPAEFHSPENVICKIPTTWYGKVTISVCNDGITFSIIKLEYTIYNSVCQVCNKDGCNERDDVCRINGKCLADGFFDPEDASKYCSVKLSKTDWTVISIDEIKEKRITFKEIIDRIIITNSVNITFTGNVRLEINERNKKAIKCGVGAFLDLTSVNHPCFSDPDKCTLGLTFSFSLKLKTIKDDSYLLSSCAEETDGIGMSIYYKRKRMYITVSSRKRQWILISKNIKLNKYFDYEVSWSKQTGLQLYVDKKSNAKTTKYFDRDVQTPLQCNLFLGKKAKPGSQNIMNEFEIELWQAVYAVKEVVQKLDVVVGYPKLPKLPEVKVEILESRKVNFVCEFELIKGYDVEYEIEYYLGETSLFKDRLKDGIIPRLASNKITKITSNMQIKCSVVACFKDNCEGSQGPPSVGPGVSPGIQIITKSLTVIEGSINEMIKIKSNVPPSFFCGDDEDCEVRIMAGIRAAKEQKCPDKRVIPQAVIAWTGDVDQAPFCGVTLSKAKWNEYHLIAVKGVVDSLKDGDKNRVVEVWVSVITKVKTIKIELGQVKLKIKDGDKASICKSVNDPHITTFDGRRYDNFFEGEFVLYRHETLPYAVHAFYRACSDSKYSTASCNCAVAIRVDDDVLVLDKCGAKRTYRPYPMKITLYQNEELTEGFIITQERSRKYRIYLPNGVKVVVKTQRMKSLMNIWVTSSSTDVGQTEGLCGVLDGDKSNDLKMRNGQISTEKDKFPDAFSKTWRVSKEESLYDGYCGKTTLKEKSAVYCDCMFGEEAVCSPGLDVFDCRKKSKKPRSRVKDITNRLSEDSVRPLKCVSTEPRVTFEYNITYIHKVVNYGIKFDEAEGHCNNKLGSLPAVKDIKDIIGVDNVQASLEFCVNDIMLTGDYTWVNVLLDNVKEQCILNVEVNVDKWITGPDNIPLLPPAIDNICPNECSGNGTCKEVIDNICPNKCSGKGTCKEAIDDICPNKCSGKGTCKEAIDDICPNECSGKGTCKEGECECNEGFKGDDCSIAIARPPDVVSISEGPLCDTLQNNCSIINIYGLQFAETIWCKFQKLTMTTFQIDTGKAAEINVGIYQSEEQIQCMVPDPSSSYFVSISNDQIEFSATLKIVVYSSTCMTCTDTGCTERNDVCKIEGKCYENGFVNEEDESEIVGNILVTKAYNLTLVGSPVTDVGPLGGLAIVLNGLGQYIVLGDRVGECLGDIEKCPLGLTISFKLKFKSLIEGGIILSSGAEKRDKYGMVMWYENGRINLKVSTKTKEWSVSVSKVSLNKFVKFKFSWSRQIGLRFYLDEKLEVNNKKFIARTAATVARSTKFHIGCGVEQERFANFTIQSLKIVEAIEETTEKLKVITELPVFEMAPKLKVVVDKLISLECSFEKLTEVENEKYTVKFYSGETVIETVTVTDGNSTTIDESKLGKLTFGGSLKCGVSACFTNDCFETSGPERMSEVIQTSIQVLTKEITVYEGGVEEYIMVSTLFPPRLFCAANEDCRFRIKPSFLSVKKEIKCADRREIPQALIGWMGGKEETAFCGADITQTNWETVLKIPVKASIDSLKDKDQTRKIQISVQLIRNTVVESLNFQHIIVVTIIDQDRIRLCSSTGDPHMKTFDGRKYNNFLEGEFLMYKHKTLPYEVQGFYRSCLNKAACTCAVAVRSGDDVVVIDRCGSMRGKPNRRTPLTINLYLNGELTPGTRILRYRNGKEFRVILPTGAMVKVRKSKAVGGRYLDAWIKPATVDRDNAIGLCGNFDGDNTNDLIIRQTGVLFTKRTKQPTEFSKSWRVTKEESLYTGSCVLEEKKVEKEPIFCSCQGETEVCGLLTKDTSCSSVSTKQRGRRGRRGEDITEKLMTSLDTQNPPKKCLTQQILVFFEFDINYVFPEVSWPTASGRTEVQAAAECKRVIEESVSGAACKKVAGVAVTESLATCIEDIKITDLVEWAESAFNNFIEECTNTIENNVELWETKNINGTEEIIPPPDIVDKICDGDCSGHGTCVEGECECEENYTGDDCSLNKQEPPVLYEVLKPICDTRLSNCKQIAVFGASFIQSENLVCKLEKMQRTDVTFTATGDTLTVNATFISDEQVRCEVDTANTYRVAVSNDGGKLDSTTKALFVSYDSACYSCTKDGCTLKSDVCDINNECYGEGFVNLENYVQKCSPGKTTWTDITKEEIKVFKFFFLRIEQNKLVTLSGNFDLFNNPSFTDGMKGNKAIQLNSEQKQYMTISDNVACILNPMNCKLGLTISFNIRVRKFEENVVLLTSGADKEDGYGLALIRKTNSFLLVISTDTQEWSILTQDIQLNVFVSVKISWSVQIGLKLYLDGEEKATAKTFIPRNVTATETDRFIVGKAAEKEAFADMDIEHVQVIDAVQETADALNVDVEETTEAPQTTETSTNSTTDTTDGRTESTTDGVSESTTESATESTTDGITESTTDGVTESTSESTTDGVTESTTESTTDGVTESTTESATEITTDGTTESTTDGATESTTDGATESTTDGATESTTDTATESTTDTATESTTDTATESTTDTATESTTDTATESTTDTATESTTDTATESTTDTATESTTDSTTSTKCIDSADSYPKMPGAPDLTFEQVDDKLSFTCTPQKVTSEDGVVYTVTWVVNAIDVGTGDIATEESHILSYQDITNSEAVLDSGISCKVTARNPRRCVVETSPAISSIPLPAFTRQVVDAENMELVEGAASKSVKVTLSQSQQYYCLLKFKQTCEISFEAKAIRADKPNKCINGKLINGIAVDYTGELATASCKAPMTGQEHTISLSAVSDRKVMRTDVESTVQIIEHVSYGEQTKSETLGEFKVKVKSVDVRGAYCKTVGDPHIRTFDGQTFDNLRTGEFTIYKNTEMEVEVRGLFTETGSGSSSCGFLVRSGDDIIKLSKCELEENSEAFPLIPELLLKDELTPNTKIFQENGGNKYKILLPSGTQIVVRNDVKRATNVWIVPSGEDFGKTTGLCGNYNDDDTDDVRSKDGTDYTVDDATVDDAFLLSWRIEDSASQYSGYVGTLNMPTPIYCTCYDGEDPVCGYFNNIDDCGVTTSGEEITQRLLDDAKAQAEQQAVTRRKRATNSFQYNPDFNAAASATWPTASGITEAKARELCTSRIQVSKAFKACSNFSATNYATEINNCVTDVKLTDDISWADATLADIQEQCEIDVLKNPENWVNQSNGIPALPTTITTSLCLNDCSGNGTCVDGSCDCNTGYAGIDCSSTTTVAPTVLPGSSNALCDQSTACDQIVIRGDNFHQSSNCHMEEIEIDESGIKSRGEVFLIAAKYRSTYEVSCPMPNDVKRSYAIRISNNAGDKSFAEALFSVYDPKCLACTVSSKDSTGTCPRRSDVCHIEKKCIQPNSIKTGEPCYICNPPISTTSWSSTGASGCPSPPPPTKSPTTSKPKIDMTDNDTRTAIIVSGTIASTILVVIILVSVVFYRRHMLRKERKIPSYSGSDDGIYNNGSRVYDGFHGLRTENTLTLRPREYLGGTL</sequence>
<feature type="region of interest" description="Disordered" evidence="4">
    <location>
        <begin position="7437"/>
        <end position="7462"/>
    </location>
</feature>
<feature type="compositionally biased region" description="Low complexity" evidence="4">
    <location>
        <begin position="6462"/>
        <end position="6479"/>
    </location>
</feature>
<dbReference type="InterPro" id="IPR013320">
    <property type="entry name" value="ConA-like_dom_sf"/>
</dbReference>
<evidence type="ECO:0000256" key="4">
    <source>
        <dbReference type="SAM" id="MobiDB-lite"/>
    </source>
</evidence>
<evidence type="ECO:0000256" key="2">
    <source>
        <dbReference type="ARBA" id="ARBA00023157"/>
    </source>
</evidence>
<dbReference type="InterPro" id="IPR050969">
    <property type="entry name" value="Dev_Signal_Modulators"/>
</dbReference>
<dbReference type="FunFam" id="2.10.25.10:FF:000001">
    <property type="entry name" value="Tenascin C"/>
    <property type="match status" value="1"/>
</dbReference>
<feature type="domain" description="VWFD" evidence="6">
    <location>
        <begin position="4621"/>
        <end position="4809"/>
    </location>
</feature>
<evidence type="ECO:0000313" key="7">
    <source>
        <dbReference type="EMBL" id="ESO87790.1"/>
    </source>
</evidence>
<feature type="compositionally biased region" description="Low complexity" evidence="4">
    <location>
        <begin position="6515"/>
        <end position="6629"/>
    </location>
</feature>
<feature type="domain" description="VWFD" evidence="6">
    <location>
        <begin position="3614"/>
        <end position="3811"/>
    </location>
</feature>